<dbReference type="SUPFAM" id="SSF53756">
    <property type="entry name" value="UDP-Glycosyltransferase/glycogen phosphorylase"/>
    <property type="match status" value="1"/>
</dbReference>
<dbReference type="EMBL" id="JACSQV010000002">
    <property type="protein sequence ID" value="MBD7917228.1"/>
    <property type="molecule type" value="Genomic_DNA"/>
</dbReference>
<proteinExistence type="predicted"/>
<accession>A0ABR8Q9X2</accession>
<protein>
    <submittedName>
        <fullName evidence="2">Glycosyltransferase</fullName>
    </submittedName>
</protein>
<gene>
    <name evidence="2" type="ORF">H9657_02915</name>
</gene>
<name>A0ABR8Q9X2_9CELL</name>
<dbReference type="Gene3D" id="3.40.50.2000">
    <property type="entry name" value="Glycogen Phosphorylase B"/>
    <property type="match status" value="1"/>
</dbReference>
<sequence length="370" mass="39306">MEQGRTATADAGAATTATTPDAATRTAARRLRVLHSLQPPDGTTRYVDQMLGGAGGDVDALVFSWRTALRGGYDVLHVHWPELLVRHPRPVRRLGRRAALRVVLALARARRVPVVRTLHNTVPHESVSRPEARALAAVDAATTLYVLLTPATPAPGGAPSVRIPLGHYRDVFAPLPQAATTPGHLVTIGLLRPYKGVEELLDAFAALPDPDLRLTVAGRPTPDLAPTIEAAAARDPRIGTDLRFVPDATFVEHVTSAELVVLPYRQMTNSGVLLAALSLDRPCLVPASPANAAVAAEVGDGWVLQYEGDVDAAVLADGLHRARTTPRADRPDLGARDWQTVGAAHEDAYRTALALVRGRRRPGPGARAGA</sequence>
<reference evidence="2 3" key="1">
    <citation type="submission" date="2020-08" db="EMBL/GenBank/DDBJ databases">
        <title>A Genomic Blueprint of the Chicken Gut Microbiome.</title>
        <authorList>
            <person name="Gilroy R."/>
            <person name="Ravi A."/>
            <person name="Getino M."/>
            <person name="Pursley I."/>
            <person name="Horton D.L."/>
            <person name="Alikhan N.-F."/>
            <person name="Baker D."/>
            <person name="Gharbi K."/>
            <person name="Hall N."/>
            <person name="Watson M."/>
            <person name="Adriaenssens E.M."/>
            <person name="Foster-Nyarko E."/>
            <person name="Jarju S."/>
            <person name="Secka A."/>
            <person name="Antonio M."/>
            <person name="Oren A."/>
            <person name="Chaudhuri R."/>
            <person name="La Ragione R.M."/>
            <person name="Hildebrand F."/>
            <person name="Pallen M.J."/>
        </authorList>
    </citation>
    <scope>NUCLEOTIDE SEQUENCE [LARGE SCALE GENOMIC DNA]</scope>
    <source>
        <strain evidence="2 3">Sa3CUA2</strain>
    </source>
</reference>
<comment type="caution">
    <text evidence="2">The sequence shown here is derived from an EMBL/GenBank/DDBJ whole genome shotgun (WGS) entry which is preliminary data.</text>
</comment>
<dbReference type="RefSeq" id="WP_191780176.1">
    <property type="nucleotide sequence ID" value="NZ_JACSQV010000002.1"/>
</dbReference>
<dbReference type="Proteomes" id="UP000604241">
    <property type="component" value="Unassembled WGS sequence"/>
</dbReference>
<evidence type="ECO:0000313" key="2">
    <source>
        <dbReference type="EMBL" id="MBD7917228.1"/>
    </source>
</evidence>
<evidence type="ECO:0000313" key="3">
    <source>
        <dbReference type="Proteomes" id="UP000604241"/>
    </source>
</evidence>
<feature type="region of interest" description="Disordered" evidence="1">
    <location>
        <begin position="1"/>
        <end position="24"/>
    </location>
</feature>
<keyword evidence="3" id="KW-1185">Reference proteome</keyword>
<organism evidence="2 3">
    <name type="scientific">Cellulomonas avistercoris</name>
    <dbReference type="NCBI Taxonomy" id="2762242"/>
    <lineage>
        <taxon>Bacteria</taxon>
        <taxon>Bacillati</taxon>
        <taxon>Actinomycetota</taxon>
        <taxon>Actinomycetes</taxon>
        <taxon>Micrococcales</taxon>
        <taxon>Cellulomonadaceae</taxon>
        <taxon>Cellulomonas</taxon>
    </lineage>
</organism>
<evidence type="ECO:0000256" key="1">
    <source>
        <dbReference type="SAM" id="MobiDB-lite"/>
    </source>
</evidence>
<dbReference type="Pfam" id="PF13692">
    <property type="entry name" value="Glyco_trans_1_4"/>
    <property type="match status" value="1"/>
</dbReference>